<reference evidence="2" key="1">
    <citation type="submission" date="2021-03" db="EMBL/GenBank/DDBJ databases">
        <title>Leucobacter chromiisoli sp. nov., isolated from chromium-containing soil of chemical plant.</title>
        <authorList>
            <person name="Xu Z."/>
        </authorList>
    </citation>
    <scope>NUCLEOTIDE SEQUENCE</scope>
    <source>
        <strain evidence="2">S27</strain>
    </source>
</reference>
<feature type="transmembrane region" description="Helical" evidence="1">
    <location>
        <begin position="91"/>
        <end position="110"/>
    </location>
</feature>
<feature type="transmembrane region" description="Helical" evidence="1">
    <location>
        <begin position="6"/>
        <end position="26"/>
    </location>
</feature>
<accession>A0A939S538</accession>
<sequence length="111" mass="11954">MGLVAEAAVLLAVLSYLVTVTLGLLSQRGHRVRRAWHSRLFVLTFALTALAAALSLPAQWMRGLLLALALVPLSLLPFLGVPVARRPRRHALMGLSAAPPYLAALVLWAAR</sequence>
<protein>
    <submittedName>
        <fullName evidence="2">Uncharacterized protein</fullName>
    </submittedName>
</protein>
<dbReference type="Proteomes" id="UP000664382">
    <property type="component" value="Unassembled WGS sequence"/>
</dbReference>
<dbReference type="AlphaFoldDB" id="A0A939S538"/>
<evidence type="ECO:0000313" key="2">
    <source>
        <dbReference type="EMBL" id="MBO1900924.1"/>
    </source>
</evidence>
<gene>
    <name evidence="2" type="ORF">J4H92_03050</name>
</gene>
<dbReference type="RefSeq" id="WP_208095792.1">
    <property type="nucleotide sequence ID" value="NZ_JAGDYM010000004.1"/>
</dbReference>
<keyword evidence="3" id="KW-1185">Reference proteome</keyword>
<comment type="caution">
    <text evidence="2">The sequence shown here is derived from an EMBL/GenBank/DDBJ whole genome shotgun (WGS) entry which is preliminary data.</text>
</comment>
<keyword evidence="1" id="KW-0812">Transmembrane</keyword>
<keyword evidence="1" id="KW-0472">Membrane</keyword>
<feature type="transmembrane region" description="Helical" evidence="1">
    <location>
        <begin position="38"/>
        <end position="58"/>
    </location>
</feature>
<evidence type="ECO:0000313" key="3">
    <source>
        <dbReference type="Proteomes" id="UP000664382"/>
    </source>
</evidence>
<name>A0A939S538_9MICO</name>
<evidence type="ECO:0000256" key="1">
    <source>
        <dbReference type="SAM" id="Phobius"/>
    </source>
</evidence>
<feature type="transmembrane region" description="Helical" evidence="1">
    <location>
        <begin position="64"/>
        <end position="84"/>
    </location>
</feature>
<organism evidence="2 3">
    <name type="scientific">Leucobacter weissii</name>
    <dbReference type="NCBI Taxonomy" id="1983706"/>
    <lineage>
        <taxon>Bacteria</taxon>
        <taxon>Bacillati</taxon>
        <taxon>Actinomycetota</taxon>
        <taxon>Actinomycetes</taxon>
        <taxon>Micrococcales</taxon>
        <taxon>Microbacteriaceae</taxon>
        <taxon>Leucobacter</taxon>
    </lineage>
</organism>
<keyword evidence="1" id="KW-1133">Transmembrane helix</keyword>
<dbReference type="EMBL" id="JAGDYM010000004">
    <property type="protein sequence ID" value="MBO1900924.1"/>
    <property type="molecule type" value="Genomic_DNA"/>
</dbReference>
<proteinExistence type="predicted"/>